<dbReference type="AlphaFoldDB" id="A0A9P8QHX4"/>
<gene>
    <name evidence="1" type="ORF">WICPIJ_000129</name>
</gene>
<protein>
    <submittedName>
        <fullName evidence="1">Uncharacterized protein</fullName>
    </submittedName>
</protein>
<evidence type="ECO:0000313" key="2">
    <source>
        <dbReference type="Proteomes" id="UP000774326"/>
    </source>
</evidence>
<proteinExistence type="predicted"/>
<reference evidence="1" key="1">
    <citation type="journal article" date="2021" name="Open Biol.">
        <title>Shared evolutionary footprints suggest mitochondrial oxidative damage underlies multiple complex I losses in fungi.</title>
        <authorList>
            <person name="Schikora-Tamarit M.A."/>
            <person name="Marcet-Houben M."/>
            <person name="Nosek J."/>
            <person name="Gabaldon T."/>
        </authorList>
    </citation>
    <scope>NUCLEOTIDE SEQUENCE</scope>
    <source>
        <strain evidence="1">CBS2887</strain>
    </source>
</reference>
<organism evidence="1 2">
    <name type="scientific">Wickerhamomyces pijperi</name>
    <name type="common">Yeast</name>
    <name type="synonym">Pichia pijperi</name>
    <dbReference type="NCBI Taxonomy" id="599730"/>
    <lineage>
        <taxon>Eukaryota</taxon>
        <taxon>Fungi</taxon>
        <taxon>Dikarya</taxon>
        <taxon>Ascomycota</taxon>
        <taxon>Saccharomycotina</taxon>
        <taxon>Saccharomycetes</taxon>
        <taxon>Phaffomycetales</taxon>
        <taxon>Wickerhamomycetaceae</taxon>
        <taxon>Wickerhamomyces</taxon>
    </lineage>
</organism>
<reference evidence="1" key="2">
    <citation type="submission" date="2021-01" db="EMBL/GenBank/DDBJ databases">
        <authorList>
            <person name="Schikora-Tamarit M.A."/>
        </authorList>
    </citation>
    <scope>NUCLEOTIDE SEQUENCE</scope>
    <source>
        <strain evidence="1">CBS2887</strain>
    </source>
</reference>
<comment type="caution">
    <text evidence="1">The sequence shown here is derived from an EMBL/GenBank/DDBJ whole genome shotgun (WGS) entry which is preliminary data.</text>
</comment>
<name>A0A9P8QHX4_WICPI</name>
<dbReference type="EMBL" id="JAEUBG010000073">
    <property type="protein sequence ID" value="KAH3688884.1"/>
    <property type="molecule type" value="Genomic_DNA"/>
</dbReference>
<sequence length="97" mass="11039">MRFKLMKASNVIPWSVYVFSFRALTAALISAISLMSKLLPKHFCCNTRNSCSLRYPSWSLSHRKKIRDKASNARDFNFPSLASNNGEIGCVTALWHK</sequence>
<evidence type="ECO:0000313" key="1">
    <source>
        <dbReference type="EMBL" id="KAH3688884.1"/>
    </source>
</evidence>
<keyword evidence="2" id="KW-1185">Reference proteome</keyword>
<dbReference type="Proteomes" id="UP000774326">
    <property type="component" value="Unassembled WGS sequence"/>
</dbReference>
<accession>A0A9P8QHX4</accession>